<reference evidence="2" key="1">
    <citation type="submission" date="2021-01" db="EMBL/GenBank/DDBJ databases">
        <authorList>
            <person name="Corre E."/>
            <person name="Pelletier E."/>
            <person name="Niang G."/>
            <person name="Scheremetjew M."/>
            <person name="Finn R."/>
            <person name="Kale V."/>
            <person name="Holt S."/>
            <person name="Cochrane G."/>
            <person name="Meng A."/>
            <person name="Brown T."/>
            <person name="Cohen L."/>
        </authorList>
    </citation>
    <scope>NUCLEOTIDE SEQUENCE</scope>
    <source>
        <strain evidence="2">CCAP 1951/1</strain>
    </source>
</reference>
<dbReference type="PANTHER" id="PTHR15615:SF108">
    <property type="entry name" value="PROTEIN CNPPD1"/>
    <property type="match status" value="1"/>
</dbReference>
<proteinExistence type="predicted"/>
<dbReference type="PANTHER" id="PTHR15615">
    <property type="match status" value="1"/>
</dbReference>
<feature type="compositionally biased region" description="Low complexity" evidence="1">
    <location>
        <begin position="371"/>
        <end position="384"/>
    </location>
</feature>
<dbReference type="InterPro" id="IPR013922">
    <property type="entry name" value="Cyclin_PHO80-like"/>
</dbReference>
<feature type="region of interest" description="Disordered" evidence="1">
    <location>
        <begin position="362"/>
        <end position="391"/>
    </location>
</feature>
<sequence>MDPLPPVSAAMPAPGHLPETAPHDGDDDVFVIETAPHDSRVGFAATCVEAFEILCRYNSATTDADDRENLTAFHCVAEPPISLQRYLGRLATQAEWDPEGVLLALRLAGRFSQFTGMPLTVLLAHRLVAVAGIMALKAHSDRFRSNRTVARVAGMHLPEVNGLELEAFKGLGYSAVVYEHEVQHMLDRSALAVAAFRTGLADQAAQLAETAFCGEAPAPRTHDPRAFVRGGRAASSMVSGAAEGRPYHELDARRFGGVAEATPASLWGASNTDGQGSATVPSTAAPSVAGGYPAEDVHHPSAQRTTAWYDAVPAIAGGGPLAQLPPAVPCDENSMGEALSQTATSIAVMNNRLHHRTMPLWHPQHTLGDESMSMSAAPSSVAPSTGKSGLR</sequence>
<protein>
    <submittedName>
        <fullName evidence="2">Uncharacterized protein</fullName>
    </submittedName>
</protein>
<dbReference type="Pfam" id="PF08613">
    <property type="entry name" value="Cyclin"/>
    <property type="match status" value="1"/>
</dbReference>
<dbReference type="GO" id="GO:0019901">
    <property type="term" value="F:protein kinase binding"/>
    <property type="evidence" value="ECO:0007669"/>
    <property type="project" value="InterPro"/>
</dbReference>
<organism evidence="2">
    <name type="scientific">Neobodo designis</name>
    <name type="common">Flagellated protozoan</name>
    <name type="synonym">Bodo designis</name>
    <dbReference type="NCBI Taxonomy" id="312471"/>
    <lineage>
        <taxon>Eukaryota</taxon>
        <taxon>Discoba</taxon>
        <taxon>Euglenozoa</taxon>
        <taxon>Kinetoplastea</taxon>
        <taxon>Metakinetoplastina</taxon>
        <taxon>Neobodonida</taxon>
        <taxon>Neobodo</taxon>
    </lineage>
</organism>
<gene>
    <name evidence="2" type="ORF">NDES1114_LOCUS34433</name>
</gene>
<dbReference type="EMBL" id="HBGF01051424">
    <property type="protein sequence ID" value="CAD9154060.1"/>
    <property type="molecule type" value="Transcribed_RNA"/>
</dbReference>
<evidence type="ECO:0000256" key="1">
    <source>
        <dbReference type="SAM" id="MobiDB-lite"/>
    </source>
</evidence>
<feature type="region of interest" description="Disordered" evidence="1">
    <location>
        <begin position="1"/>
        <end position="23"/>
    </location>
</feature>
<accession>A0A7S1W8A1</accession>
<dbReference type="Gene3D" id="1.10.472.10">
    <property type="entry name" value="Cyclin-like"/>
    <property type="match status" value="1"/>
</dbReference>
<name>A0A7S1W8A1_NEODS</name>
<dbReference type="AlphaFoldDB" id="A0A7S1W8A1"/>
<evidence type="ECO:0000313" key="2">
    <source>
        <dbReference type="EMBL" id="CAD9154060.1"/>
    </source>
</evidence>